<reference evidence="5 6" key="1">
    <citation type="submission" date="2016-10" db="EMBL/GenBank/DDBJ databases">
        <authorList>
            <person name="de Groot N.N."/>
        </authorList>
    </citation>
    <scope>NUCLEOTIDE SEQUENCE [LARGE SCALE GENOMIC DNA]</scope>
    <source>
        <strain evidence="5 6">DSM 46701</strain>
    </source>
</reference>
<evidence type="ECO:0000256" key="4">
    <source>
        <dbReference type="HAMAP-Rule" id="MF_01680"/>
    </source>
</evidence>
<dbReference type="Proteomes" id="UP000199695">
    <property type="component" value="Unassembled WGS sequence"/>
</dbReference>
<comment type="similarity">
    <text evidence="4">Belongs to the HAD-like hydrolase superfamily. MtnX family.</text>
</comment>
<dbReference type="CDD" id="cd07524">
    <property type="entry name" value="HAD_Pase"/>
    <property type="match status" value="1"/>
</dbReference>
<comment type="catalytic activity">
    <reaction evidence="4">
        <text>2-hydroxy-5-methylsulfanyl-3-oxopent-1-enyl phosphate + H2O = 1,2-dihydroxy-5-(methylsulfanyl)pent-1-en-3-one + phosphate</text>
        <dbReference type="Rhea" id="RHEA:14481"/>
        <dbReference type="ChEBI" id="CHEBI:15377"/>
        <dbReference type="ChEBI" id="CHEBI:43474"/>
        <dbReference type="ChEBI" id="CHEBI:49252"/>
        <dbReference type="ChEBI" id="CHEBI:59505"/>
        <dbReference type="EC" id="3.1.3.87"/>
    </reaction>
</comment>
<dbReference type="NCBIfam" id="TIGR03333">
    <property type="entry name" value="salvage_mtnX"/>
    <property type="match status" value="1"/>
</dbReference>
<dbReference type="NCBIfam" id="NF007103">
    <property type="entry name" value="PRK09552.1"/>
    <property type="match status" value="1"/>
</dbReference>
<keyword evidence="2 4" id="KW-0378">Hydrolase</keyword>
<gene>
    <name evidence="4" type="primary">mtnX</name>
    <name evidence="5" type="ORF">SAMN05444955_12233</name>
</gene>
<keyword evidence="6" id="KW-1185">Reference proteome</keyword>
<comment type="function">
    <text evidence="4">Dephosphorylates 2-hydroxy-3-keto-5-methylthiopentenyl-1-phosphate (HK-MTPenyl-1-P) yielding 1,2-dihydroxy-3-keto-5-methylthiopentene (DHK-MTPene).</text>
</comment>
<name>A0A1H8J930_9BACL</name>
<dbReference type="OrthoDB" id="9804940at2"/>
<dbReference type="NCBIfam" id="TIGR01489">
    <property type="entry name" value="DKMTPPase-SF"/>
    <property type="match status" value="1"/>
</dbReference>
<dbReference type="InterPro" id="IPR036412">
    <property type="entry name" value="HAD-like_sf"/>
</dbReference>
<dbReference type="GO" id="GO:0043716">
    <property type="term" value="F:2-hydroxy-3-keto-5-methylthiopentenyl-1-phosphate phosphatase activity"/>
    <property type="evidence" value="ECO:0007669"/>
    <property type="project" value="UniProtKB-UniRule"/>
</dbReference>
<evidence type="ECO:0000256" key="2">
    <source>
        <dbReference type="ARBA" id="ARBA00022801"/>
    </source>
</evidence>
<keyword evidence="3 4" id="KW-0486">Methionine biosynthesis</keyword>
<dbReference type="EMBL" id="FOCQ01000022">
    <property type="protein sequence ID" value="SEN76776.1"/>
    <property type="molecule type" value="Genomic_DNA"/>
</dbReference>
<dbReference type="InterPro" id="IPR050849">
    <property type="entry name" value="HAD-like_hydrolase_phosphatase"/>
</dbReference>
<comment type="pathway">
    <text evidence="4">Amino-acid biosynthesis; L-methionine biosynthesis via salvage pathway; L-methionine from S-methyl-5-thio-alpha-D-ribose 1-phosphate: step 4/6.</text>
</comment>
<evidence type="ECO:0000313" key="6">
    <source>
        <dbReference type="Proteomes" id="UP000199695"/>
    </source>
</evidence>
<dbReference type="PANTHER" id="PTHR28181">
    <property type="entry name" value="UPF0655 PROTEIN YCR015C"/>
    <property type="match status" value="1"/>
</dbReference>
<dbReference type="SUPFAM" id="SSF56784">
    <property type="entry name" value="HAD-like"/>
    <property type="match status" value="1"/>
</dbReference>
<dbReference type="RefSeq" id="WP_089973110.1">
    <property type="nucleotide sequence ID" value="NZ_FOCQ01000022.1"/>
</dbReference>
<evidence type="ECO:0000256" key="1">
    <source>
        <dbReference type="ARBA" id="ARBA00022605"/>
    </source>
</evidence>
<dbReference type="Gene3D" id="3.90.1470.20">
    <property type="match status" value="1"/>
</dbReference>
<dbReference type="Pfam" id="PF12710">
    <property type="entry name" value="HAD"/>
    <property type="match status" value="1"/>
</dbReference>
<accession>A0A1H8J930</accession>
<proteinExistence type="inferred from homology"/>
<dbReference type="UniPathway" id="UPA00904">
    <property type="reaction ID" value="UER00877"/>
</dbReference>
<organism evidence="5 6">
    <name type="scientific">Lihuaxuella thermophila</name>
    <dbReference type="NCBI Taxonomy" id="1173111"/>
    <lineage>
        <taxon>Bacteria</taxon>
        <taxon>Bacillati</taxon>
        <taxon>Bacillota</taxon>
        <taxon>Bacilli</taxon>
        <taxon>Bacillales</taxon>
        <taxon>Thermoactinomycetaceae</taxon>
        <taxon>Lihuaxuella</taxon>
    </lineage>
</organism>
<dbReference type="PANTHER" id="PTHR28181:SF2">
    <property type="entry name" value="PHOSPHORIC MONOESTER HYDROLASE"/>
    <property type="match status" value="1"/>
</dbReference>
<dbReference type="AlphaFoldDB" id="A0A1H8J930"/>
<dbReference type="InterPro" id="IPR023214">
    <property type="entry name" value="HAD_sf"/>
</dbReference>
<dbReference type="Gene3D" id="3.40.50.1000">
    <property type="entry name" value="HAD superfamily/HAD-like"/>
    <property type="match status" value="1"/>
</dbReference>
<dbReference type="STRING" id="1173111.SAMN05444955_12233"/>
<protein>
    <recommendedName>
        <fullName evidence="4">2-hydroxy-3-keto-5-methylthiopentenyl-1-phosphate phosphatase</fullName>
        <shortName evidence="4">HK-MTPenyl-1-P phosphatase</shortName>
        <ecNumber evidence="4">3.1.3.87</ecNumber>
    </recommendedName>
</protein>
<evidence type="ECO:0000256" key="3">
    <source>
        <dbReference type="ARBA" id="ARBA00023167"/>
    </source>
</evidence>
<keyword evidence="1 4" id="KW-0028">Amino-acid biosynthesis</keyword>
<dbReference type="NCBIfam" id="TIGR01488">
    <property type="entry name" value="HAD-SF-IB"/>
    <property type="match status" value="1"/>
</dbReference>
<dbReference type="EC" id="3.1.3.87" evidence="4"/>
<evidence type="ECO:0000313" key="5">
    <source>
        <dbReference type="EMBL" id="SEN76776.1"/>
    </source>
</evidence>
<dbReference type="GO" id="GO:0019509">
    <property type="term" value="P:L-methionine salvage from methylthioadenosine"/>
    <property type="evidence" value="ECO:0007669"/>
    <property type="project" value="UniProtKB-UniRule"/>
</dbReference>
<dbReference type="InterPro" id="IPR017718">
    <property type="entry name" value="HAD-SF_hydro_IB_MtnX"/>
</dbReference>
<sequence length="223" mass="25406">MTSFRKRVIFCDFDGTITNNDNIISIFKHFNPPGWESIKDDILSQRISVRRGVGQMFSLLPSSRKEEIIRYAIDQAEIRPGFEEFIQYCREHGIKLLITSGGIDFFVYPILSRYAIPVEDIYCNGSDFSGETIRIVWPHPCDPHCDVDCGMCKTSVIRSYDSRLYEKIVIGDSITDLAGSKLADFTIARDYLLKKCEELGLVHQPFTTFFDVIDILNGAPLAK</sequence>
<dbReference type="InterPro" id="IPR006384">
    <property type="entry name" value="HAD_hydro_PyrdxlP_Pase-like"/>
</dbReference>
<dbReference type="HAMAP" id="MF_01680">
    <property type="entry name" value="Salvage_MtnX"/>
    <property type="match status" value="1"/>
</dbReference>